<dbReference type="EMBL" id="JAPNKE010000002">
    <property type="protein sequence ID" value="MCY1013469.1"/>
    <property type="molecule type" value="Genomic_DNA"/>
</dbReference>
<evidence type="ECO:0000313" key="3">
    <source>
        <dbReference type="Proteomes" id="UP001150924"/>
    </source>
</evidence>
<feature type="compositionally biased region" description="Gly residues" evidence="1">
    <location>
        <begin position="22"/>
        <end position="33"/>
    </location>
</feature>
<reference evidence="2" key="1">
    <citation type="submission" date="2022-11" db="EMBL/GenBank/DDBJ databases">
        <title>Minimal conservation of predation-associated metabolite biosynthetic gene clusters underscores biosynthetic potential of Myxococcota including descriptions for ten novel species: Archangium lansinium sp. nov., Myxococcus landrumus sp. nov., Nannocystis bai.</title>
        <authorList>
            <person name="Ahearne A."/>
            <person name="Stevens C."/>
            <person name="Phillips K."/>
        </authorList>
    </citation>
    <scope>NUCLEOTIDE SEQUENCE</scope>
    <source>
        <strain evidence="2">Na p29</strain>
    </source>
</reference>
<keyword evidence="3" id="KW-1185">Reference proteome</keyword>
<protein>
    <submittedName>
        <fullName evidence="2">Uncharacterized protein</fullName>
    </submittedName>
</protein>
<dbReference type="Proteomes" id="UP001150924">
    <property type="component" value="Unassembled WGS sequence"/>
</dbReference>
<evidence type="ECO:0000313" key="2">
    <source>
        <dbReference type="EMBL" id="MCY1013469.1"/>
    </source>
</evidence>
<dbReference type="RefSeq" id="WP_267777440.1">
    <property type="nucleotide sequence ID" value="NZ_JAPNKE010000002.1"/>
</dbReference>
<gene>
    <name evidence="2" type="ORF">OV079_49675</name>
</gene>
<dbReference type="AlphaFoldDB" id="A0A9X3J435"/>
<feature type="region of interest" description="Disordered" evidence="1">
    <location>
        <begin position="19"/>
        <end position="41"/>
    </location>
</feature>
<name>A0A9X3J435_9BACT</name>
<feature type="region of interest" description="Disordered" evidence="1">
    <location>
        <begin position="87"/>
        <end position="140"/>
    </location>
</feature>
<accession>A0A9X3J435</accession>
<evidence type="ECO:0000256" key="1">
    <source>
        <dbReference type="SAM" id="MobiDB-lite"/>
    </source>
</evidence>
<proteinExistence type="predicted"/>
<comment type="caution">
    <text evidence="2">The sequence shown here is derived from an EMBL/GenBank/DDBJ whole genome shotgun (WGS) entry which is preliminary data.</text>
</comment>
<sequence length="140" mass="14213">MDVLLAIELADVAAAGGAQEAGVGGLGGAAGGRGEQRERKRDARIAVDAITAALARPAKRTVTSLRAGRGVDVVGATVVAKITRGAVIRGGPARSAGERCGAGEPRARERSAKHRPRPVVSDCGHPVSPASRRPSPAREE</sequence>
<organism evidence="2 3">
    <name type="scientific">Nannocystis pusilla</name>
    <dbReference type="NCBI Taxonomy" id="889268"/>
    <lineage>
        <taxon>Bacteria</taxon>
        <taxon>Pseudomonadati</taxon>
        <taxon>Myxococcota</taxon>
        <taxon>Polyangia</taxon>
        <taxon>Nannocystales</taxon>
        <taxon>Nannocystaceae</taxon>
        <taxon>Nannocystis</taxon>
    </lineage>
</organism>